<comment type="subunit">
    <text evidence="13">Homodimer which binds Holliday junction (HJ) DNA. The HJ becomes 2-fold symmetrical on binding to RuvC with unstacked arms; it has a different conformation from HJ DNA in complex with RuvA. In the full resolvosome a probable DNA-RuvA(4)-RuvB(12)-RuvC(2) complex forms which resolves the HJ.</text>
</comment>
<keyword evidence="8 13" id="KW-0460">Magnesium</keyword>
<evidence type="ECO:0000256" key="13">
    <source>
        <dbReference type="HAMAP-Rule" id="MF_00034"/>
    </source>
</evidence>
<dbReference type="NCBIfam" id="NF000711">
    <property type="entry name" value="PRK00039.2-1"/>
    <property type="match status" value="1"/>
</dbReference>
<evidence type="ECO:0000256" key="11">
    <source>
        <dbReference type="ARBA" id="ARBA00023204"/>
    </source>
</evidence>
<dbReference type="CDD" id="cd16962">
    <property type="entry name" value="RuvC"/>
    <property type="match status" value="1"/>
</dbReference>
<dbReference type="PANTHER" id="PTHR30194">
    <property type="entry name" value="CROSSOVER JUNCTION ENDODEOXYRIBONUCLEASE RUVC"/>
    <property type="match status" value="1"/>
</dbReference>
<dbReference type="InterPro" id="IPR020563">
    <property type="entry name" value="X-over_junc_endoDNase_Mg_BS"/>
</dbReference>
<dbReference type="EC" id="3.1.21.10" evidence="13 14"/>
<dbReference type="GO" id="GO:0048476">
    <property type="term" value="C:Holliday junction resolvase complex"/>
    <property type="evidence" value="ECO:0007669"/>
    <property type="project" value="UniProtKB-UniRule"/>
</dbReference>
<comment type="catalytic activity">
    <reaction evidence="12 13">
        <text>Endonucleolytic cleavage at a junction such as a reciprocal single-stranded crossover between two homologous DNA duplexes (Holliday junction).</text>
        <dbReference type="EC" id="3.1.21.10"/>
    </reaction>
</comment>
<evidence type="ECO:0000256" key="9">
    <source>
        <dbReference type="ARBA" id="ARBA00023125"/>
    </source>
</evidence>
<comment type="cofactor">
    <cofactor evidence="13">
        <name>Mg(2+)</name>
        <dbReference type="ChEBI" id="CHEBI:18420"/>
    </cofactor>
    <text evidence="13">Binds 2 Mg(2+) ion per subunit.</text>
</comment>
<dbReference type="PRINTS" id="PR00696">
    <property type="entry name" value="RSOLVASERUVC"/>
</dbReference>
<dbReference type="HAMAP" id="MF_00034">
    <property type="entry name" value="RuvC"/>
    <property type="match status" value="1"/>
</dbReference>
<feature type="binding site" evidence="13">
    <location>
        <position position="7"/>
    </location>
    <ligand>
        <name>Mg(2+)</name>
        <dbReference type="ChEBI" id="CHEBI:18420"/>
        <label>1</label>
    </ligand>
</feature>
<dbReference type="InterPro" id="IPR036397">
    <property type="entry name" value="RNaseH_sf"/>
</dbReference>
<keyword evidence="4 13" id="KW-0479">Metal-binding</keyword>
<dbReference type="GO" id="GO:0008821">
    <property type="term" value="F:crossover junction DNA endonuclease activity"/>
    <property type="evidence" value="ECO:0007669"/>
    <property type="project" value="UniProtKB-UniRule"/>
</dbReference>
<gene>
    <name evidence="13" type="primary">ruvC</name>
    <name evidence="15" type="ORF">COT75_00235</name>
</gene>
<evidence type="ECO:0000256" key="4">
    <source>
        <dbReference type="ARBA" id="ARBA00022723"/>
    </source>
</evidence>
<dbReference type="PANTHER" id="PTHR30194:SF3">
    <property type="entry name" value="CROSSOVER JUNCTION ENDODEOXYRIBONUCLEASE RUVC"/>
    <property type="match status" value="1"/>
</dbReference>
<dbReference type="GO" id="GO:0005737">
    <property type="term" value="C:cytoplasm"/>
    <property type="evidence" value="ECO:0007669"/>
    <property type="project" value="UniProtKB-SubCell"/>
</dbReference>
<evidence type="ECO:0000256" key="12">
    <source>
        <dbReference type="ARBA" id="ARBA00029354"/>
    </source>
</evidence>
<evidence type="ECO:0000256" key="1">
    <source>
        <dbReference type="ARBA" id="ARBA00009518"/>
    </source>
</evidence>
<keyword evidence="2 13" id="KW-0963">Cytoplasm</keyword>
<evidence type="ECO:0000256" key="5">
    <source>
        <dbReference type="ARBA" id="ARBA00022759"/>
    </source>
</evidence>
<evidence type="ECO:0000313" key="15">
    <source>
        <dbReference type="EMBL" id="PIS09617.1"/>
    </source>
</evidence>
<keyword evidence="11 13" id="KW-0234">DNA repair</keyword>
<feature type="binding site" evidence="13">
    <location>
        <position position="139"/>
    </location>
    <ligand>
        <name>Mg(2+)</name>
        <dbReference type="ChEBI" id="CHEBI:18420"/>
        <label>1</label>
    </ligand>
</feature>
<dbReference type="InterPro" id="IPR012337">
    <property type="entry name" value="RNaseH-like_sf"/>
</dbReference>
<keyword evidence="3 13" id="KW-0540">Nuclease</keyword>
<comment type="function">
    <text evidence="13">The RuvA-RuvB-RuvC complex processes Holliday junction (HJ) DNA during genetic recombination and DNA repair. Endonuclease that resolves HJ intermediates. Cleaves cruciform DNA by making single-stranded nicks across the HJ at symmetrical positions within the homologous arms, yielding a 5'-phosphate and a 3'-hydroxyl group; requires a central core of homology in the junction. The consensus cleavage sequence is 5'-(A/T)TT(C/G)-3'. Cleavage occurs on the 3'-side of the TT dinucleotide at the point of strand exchange. HJ branch migration catalyzed by RuvA-RuvB allows RuvC to scan DNA until it finds its consensus sequence, where it cleaves and resolves the cruciform DNA.</text>
</comment>
<proteinExistence type="inferred from homology"/>
<dbReference type="NCBIfam" id="TIGR00228">
    <property type="entry name" value="ruvC"/>
    <property type="match status" value="1"/>
</dbReference>
<comment type="caution">
    <text evidence="15">The sequence shown here is derived from an EMBL/GenBank/DDBJ whole genome shotgun (WGS) entry which is preliminary data.</text>
</comment>
<protein>
    <recommendedName>
        <fullName evidence="13 14">Crossover junction endodeoxyribonuclease RuvC</fullName>
        <ecNumber evidence="13 14">3.1.21.10</ecNumber>
    </recommendedName>
    <alternativeName>
        <fullName evidence="13">Holliday junction nuclease RuvC</fullName>
    </alternativeName>
    <alternativeName>
        <fullName evidence="13">Holliday junction resolvase RuvC</fullName>
    </alternativeName>
</protein>
<keyword evidence="5 13" id="KW-0255">Endonuclease</keyword>
<evidence type="ECO:0000256" key="8">
    <source>
        <dbReference type="ARBA" id="ARBA00022842"/>
    </source>
</evidence>
<keyword evidence="10 13" id="KW-0233">DNA recombination</keyword>
<feature type="binding site" evidence="13">
    <location>
        <position position="66"/>
    </location>
    <ligand>
        <name>Mg(2+)</name>
        <dbReference type="ChEBI" id="CHEBI:18420"/>
        <label>2</label>
    </ligand>
</feature>
<comment type="similarity">
    <text evidence="1 13">Belongs to the RuvC family.</text>
</comment>
<dbReference type="AlphaFoldDB" id="A0A2H0WAE9"/>
<evidence type="ECO:0000256" key="3">
    <source>
        <dbReference type="ARBA" id="ARBA00022722"/>
    </source>
</evidence>
<dbReference type="GO" id="GO:0006310">
    <property type="term" value="P:DNA recombination"/>
    <property type="evidence" value="ECO:0007669"/>
    <property type="project" value="UniProtKB-UniRule"/>
</dbReference>
<evidence type="ECO:0000256" key="14">
    <source>
        <dbReference type="NCBIfam" id="TIGR00228"/>
    </source>
</evidence>
<evidence type="ECO:0000313" key="16">
    <source>
        <dbReference type="Proteomes" id="UP000230093"/>
    </source>
</evidence>
<dbReference type="FunFam" id="3.30.420.10:FF:000002">
    <property type="entry name" value="Crossover junction endodeoxyribonuclease RuvC"/>
    <property type="match status" value="1"/>
</dbReference>
<dbReference type="GO" id="GO:0006281">
    <property type="term" value="P:DNA repair"/>
    <property type="evidence" value="ECO:0007669"/>
    <property type="project" value="UniProtKB-UniRule"/>
</dbReference>
<evidence type="ECO:0000256" key="2">
    <source>
        <dbReference type="ARBA" id="ARBA00022490"/>
    </source>
</evidence>
<feature type="active site" evidence="13">
    <location>
        <position position="7"/>
    </location>
</feature>
<accession>A0A2H0WAE9</accession>
<dbReference type="GO" id="GO:0000287">
    <property type="term" value="F:magnesium ion binding"/>
    <property type="evidence" value="ECO:0007669"/>
    <property type="project" value="UniProtKB-UniRule"/>
</dbReference>
<dbReference type="EMBL" id="PEZT01000001">
    <property type="protein sequence ID" value="PIS09617.1"/>
    <property type="molecule type" value="Genomic_DNA"/>
</dbReference>
<organism evidence="15 16">
    <name type="scientific">Candidatus Beckwithbacteria bacterium CG10_big_fil_rev_8_21_14_0_10_34_10</name>
    <dbReference type="NCBI Taxonomy" id="1974495"/>
    <lineage>
        <taxon>Bacteria</taxon>
        <taxon>Candidatus Beckwithiibacteriota</taxon>
    </lineage>
</organism>
<dbReference type="Pfam" id="PF02075">
    <property type="entry name" value="RuvC"/>
    <property type="match status" value="1"/>
</dbReference>
<feature type="active site" evidence="13">
    <location>
        <position position="139"/>
    </location>
</feature>
<dbReference type="PROSITE" id="PS01321">
    <property type="entry name" value="RUVC"/>
    <property type="match status" value="1"/>
</dbReference>
<evidence type="ECO:0000256" key="10">
    <source>
        <dbReference type="ARBA" id="ARBA00023172"/>
    </source>
</evidence>
<dbReference type="Gene3D" id="3.30.420.10">
    <property type="entry name" value="Ribonuclease H-like superfamily/Ribonuclease H"/>
    <property type="match status" value="1"/>
</dbReference>
<reference evidence="16" key="1">
    <citation type="submission" date="2017-09" db="EMBL/GenBank/DDBJ databases">
        <title>Depth-based differentiation of microbial function through sediment-hosted aquifers and enrichment of novel symbionts in the deep terrestrial subsurface.</title>
        <authorList>
            <person name="Probst A.J."/>
            <person name="Ladd B."/>
            <person name="Jarett J.K."/>
            <person name="Geller-Mcgrath D.E."/>
            <person name="Sieber C.M.K."/>
            <person name="Emerson J.B."/>
            <person name="Anantharaman K."/>
            <person name="Thomas B.C."/>
            <person name="Malmstrom R."/>
            <person name="Stieglmeier M."/>
            <person name="Klingl A."/>
            <person name="Woyke T."/>
            <person name="Ryan C.M."/>
            <person name="Banfield J.F."/>
        </authorList>
    </citation>
    <scope>NUCLEOTIDE SEQUENCE [LARGE SCALE GENOMIC DNA]</scope>
</reference>
<dbReference type="Proteomes" id="UP000230093">
    <property type="component" value="Unassembled WGS sequence"/>
</dbReference>
<evidence type="ECO:0000256" key="7">
    <source>
        <dbReference type="ARBA" id="ARBA00022801"/>
    </source>
</evidence>
<evidence type="ECO:0000256" key="6">
    <source>
        <dbReference type="ARBA" id="ARBA00022763"/>
    </source>
</evidence>
<keyword evidence="6 13" id="KW-0227">DNA damage</keyword>
<dbReference type="SUPFAM" id="SSF53098">
    <property type="entry name" value="Ribonuclease H-like"/>
    <property type="match status" value="1"/>
</dbReference>
<sequence length="158" mass="17606">MRILGIDPGLALTGWGMVKKGNEVKLLDYGCIKTSKNDQNHLRLLKIFKDLRKILTKFKPEVVVLEKLFFNTNAKTAILIGEGRGVVKICASLAKIPLYEFTPLQVKDSVVGYGRASKKQVQQMVKLLLKMDKIPKPDDAADALAVALTYCSFNKELI</sequence>
<name>A0A2H0WAE9_9BACT</name>
<keyword evidence="9 13" id="KW-0238">DNA-binding</keyword>
<comment type="subcellular location">
    <subcellularLocation>
        <location evidence="13">Cytoplasm</location>
    </subcellularLocation>
</comment>
<dbReference type="InterPro" id="IPR002176">
    <property type="entry name" value="X-over_junc_endoDNase_RuvC"/>
</dbReference>
<feature type="active site" evidence="13">
    <location>
        <position position="66"/>
    </location>
</feature>
<keyword evidence="7 13" id="KW-0378">Hydrolase</keyword>
<dbReference type="GO" id="GO:0003677">
    <property type="term" value="F:DNA binding"/>
    <property type="evidence" value="ECO:0007669"/>
    <property type="project" value="UniProtKB-KW"/>
</dbReference>